<dbReference type="FunFam" id="1.50.10.130:FF:000001">
    <property type="entry name" value="Isoprene synthase, chloroplastic"/>
    <property type="match status" value="1"/>
</dbReference>
<dbReference type="InterPro" id="IPR050148">
    <property type="entry name" value="Terpene_synthase-like"/>
</dbReference>
<dbReference type="GO" id="GO:0080027">
    <property type="term" value="P:response to herbivore"/>
    <property type="evidence" value="ECO:0007669"/>
    <property type="project" value="UniProtKB-ARBA"/>
</dbReference>
<dbReference type="GO" id="GO:0009611">
    <property type="term" value="P:response to wounding"/>
    <property type="evidence" value="ECO:0007669"/>
    <property type="project" value="UniProtKB-ARBA"/>
</dbReference>
<dbReference type="SMR" id="A0A1S3T967"/>
<evidence type="ECO:0000256" key="2">
    <source>
        <dbReference type="ARBA" id="ARBA00022723"/>
    </source>
</evidence>
<evidence type="ECO:0000313" key="7">
    <source>
        <dbReference type="Proteomes" id="UP000087766"/>
    </source>
</evidence>
<dbReference type="InterPro" id="IPR036965">
    <property type="entry name" value="Terpene_synth_N_sf"/>
</dbReference>
<dbReference type="RefSeq" id="XP_014490308.1">
    <property type="nucleotide sequence ID" value="XM_014634822.2"/>
</dbReference>
<keyword evidence="4" id="KW-0456">Lyase</keyword>
<dbReference type="Gramene" id="Vradi02g10900.1">
    <property type="protein sequence ID" value="Vradi02g10900.1"/>
    <property type="gene ID" value="Vradi02g10900"/>
</dbReference>
<dbReference type="FunFam" id="1.10.600.10:FF:000007">
    <property type="entry name" value="Isoprene synthase, chloroplastic"/>
    <property type="match status" value="1"/>
</dbReference>
<reference evidence="8" key="2">
    <citation type="submission" date="2025-08" db="UniProtKB">
        <authorList>
            <consortium name="RefSeq"/>
        </authorList>
    </citation>
    <scope>IDENTIFICATION</scope>
    <source>
        <tissue evidence="8">Leaf</tissue>
    </source>
</reference>
<dbReference type="InterPro" id="IPR044814">
    <property type="entry name" value="Terpene_cyclase_plant_C1"/>
</dbReference>
<dbReference type="PANTHER" id="PTHR31225">
    <property type="entry name" value="OS04G0344100 PROTEIN-RELATED"/>
    <property type="match status" value="1"/>
</dbReference>
<dbReference type="InterPro" id="IPR008930">
    <property type="entry name" value="Terpenoid_cyclase/PrenylTrfase"/>
</dbReference>
<evidence type="ECO:0000259" key="5">
    <source>
        <dbReference type="Pfam" id="PF01397"/>
    </source>
</evidence>
<dbReference type="GO" id="GO:0000287">
    <property type="term" value="F:magnesium ion binding"/>
    <property type="evidence" value="ECO:0007669"/>
    <property type="project" value="InterPro"/>
</dbReference>
<dbReference type="InterPro" id="IPR034741">
    <property type="entry name" value="Terpene_cyclase-like_1_C"/>
</dbReference>
<dbReference type="CDD" id="cd00684">
    <property type="entry name" value="Terpene_cyclase_plant_C1"/>
    <property type="match status" value="1"/>
</dbReference>
<dbReference type="InterPro" id="IPR001906">
    <property type="entry name" value="Terpene_synth_N"/>
</dbReference>
<dbReference type="PANTHER" id="PTHR31225:SF221">
    <property type="entry name" value="(-)-GERMACRENE D SYNTHASE"/>
    <property type="match status" value="1"/>
</dbReference>
<keyword evidence="7" id="KW-1185">Reference proteome</keyword>
<dbReference type="Pfam" id="PF01397">
    <property type="entry name" value="Terpene_synth"/>
    <property type="match status" value="1"/>
</dbReference>
<evidence type="ECO:0000256" key="3">
    <source>
        <dbReference type="ARBA" id="ARBA00022842"/>
    </source>
</evidence>
<dbReference type="STRING" id="3916.A0A1S3T967"/>
<name>A0A1S3T967_VIGRR</name>
<gene>
    <name evidence="8" type="primary">LOC106753038</name>
</gene>
<dbReference type="Pfam" id="PF03936">
    <property type="entry name" value="Terpene_synth_C"/>
    <property type="match status" value="1"/>
</dbReference>
<feature type="domain" description="Terpene synthase N-terminal" evidence="5">
    <location>
        <begin position="29"/>
        <end position="209"/>
    </location>
</feature>
<feature type="domain" description="Terpene synthase metal-binding" evidence="6">
    <location>
        <begin position="267"/>
        <end position="503"/>
    </location>
</feature>
<dbReference type="AlphaFoldDB" id="A0A1S3T967"/>
<dbReference type="Gene3D" id="1.10.600.10">
    <property type="entry name" value="Farnesyl Diphosphate Synthase"/>
    <property type="match status" value="1"/>
</dbReference>
<dbReference type="SUPFAM" id="SSF48239">
    <property type="entry name" value="Terpenoid cyclases/Protein prenyltransferases"/>
    <property type="match status" value="1"/>
</dbReference>
<comment type="cofactor">
    <cofactor evidence="1">
        <name>Mg(2+)</name>
        <dbReference type="ChEBI" id="CHEBI:18420"/>
    </cofactor>
</comment>
<dbReference type="InterPro" id="IPR008949">
    <property type="entry name" value="Isoprenoid_synthase_dom_sf"/>
</dbReference>
<dbReference type="InterPro" id="IPR005630">
    <property type="entry name" value="Terpene_synthase_metal-bd"/>
</dbReference>
<dbReference type="SFLD" id="SFLDG01019">
    <property type="entry name" value="Terpene_Cyclase_Like_1_C_Termi"/>
    <property type="match status" value="1"/>
</dbReference>
<dbReference type="SFLD" id="SFLDS00005">
    <property type="entry name" value="Isoprenoid_Synthase_Type_I"/>
    <property type="match status" value="1"/>
</dbReference>
<dbReference type="KEGG" id="vra:106753038"/>
<dbReference type="GeneID" id="106753038"/>
<accession>A0A1S3T967</accession>
<protein>
    <submittedName>
        <fullName evidence="8">Probable terpene synthase 2</fullName>
    </submittedName>
</protein>
<reference evidence="7" key="1">
    <citation type="journal article" date="2014" name="Nat. Commun.">
        <title>Genome sequence of mungbean and insights into evolution within Vigna species.</title>
        <authorList>
            <person name="Kang Y.J."/>
            <person name="Kim S.K."/>
            <person name="Kim M.Y."/>
            <person name="Lestari P."/>
            <person name="Kim K.H."/>
            <person name="Ha B.K."/>
            <person name="Jun T.H."/>
            <person name="Hwang W.J."/>
            <person name="Lee T."/>
            <person name="Lee J."/>
            <person name="Shim S."/>
            <person name="Yoon M.Y."/>
            <person name="Jang Y.E."/>
            <person name="Han K.S."/>
            <person name="Taeprayoon P."/>
            <person name="Yoon N."/>
            <person name="Somta P."/>
            <person name="Tanya P."/>
            <person name="Kim K.S."/>
            <person name="Gwag J.G."/>
            <person name="Moon J.K."/>
            <person name="Lee Y.H."/>
            <person name="Park B.S."/>
            <person name="Bombarely A."/>
            <person name="Doyle J.J."/>
            <person name="Jackson S.A."/>
            <person name="Schafleitner R."/>
            <person name="Srinives P."/>
            <person name="Varshney R.K."/>
            <person name="Lee S.H."/>
        </authorList>
    </citation>
    <scope>NUCLEOTIDE SEQUENCE [LARGE SCALE GENOMIC DNA]</scope>
    <source>
        <strain evidence="7">cv. VC1973A</strain>
    </source>
</reference>
<keyword evidence="3" id="KW-0460">Magnesium</keyword>
<dbReference type="GO" id="GO:0010333">
    <property type="term" value="F:terpene synthase activity"/>
    <property type="evidence" value="ECO:0007669"/>
    <property type="project" value="InterPro"/>
</dbReference>
<evidence type="ECO:0000313" key="8">
    <source>
        <dbReference type="RefSeq" id="XP_014490308.1"/>
    </source>
</evidence>
<evidence type="ECO:0000256" key="1">
    <source>
        <dbReference type="ARBA" id="ARBA00001946"/>
    </source>
</evidence>
<dbReference type="Proteomes" id="UP000087766">
    <property type="component" value="Chromosome 2"/>
</dbReference>
<dbReference type="SUPFAM" id="SSF48576">
    <property type="entry name" value="Terpenoid synthases"/>
    <property type="match status" value="1"/>
</dbReference>
<evidence type="ECO:0000259" key="6">
    <source>
        <dbReference type="Pfam" id="PF03936"/>
    </source>
</evidence>
<proteinExistence type="predicted"/>
<keyword evidence="2" id="KW-0479">Metal-binding</keyword>
<dbReference type="GO" id="GO:0016102">
    <property type="term" value="P:diterpenoid biosynthetic process"/>
    <property type="evidence" value="ECO:0007669"/>
    <property type="project" value="InterPro"/>
</dbReference>
<dbReference type="OrthoDB" id="1877784at2759"/>
<evidence type="ECO:0000256" key="4">
    <source>
        <dbReference type="ARBA" id="ARBA00023239"/>
    </source>
</evidence>
<dbReference type="Gene3D" id="1.50.10.130">
    <property type="entry name" value="Terpene synthase, N-terminal domain"/>
    <property type="match status" value="1"/>
</dbReference>
<sequence length="560" mass="64914">MSSGGLSLQISGSGEKPPFRPTANFHPSVWGDRFLSSVACSAESDNRIQEANLLKEDVRKKLVSPIDDNNFSLKLNFIDSVQRLGVFYHFEHEIDNALCQIYDISTKDNHIIVHCDDLYHTALLFRLLRQHGYRISSSIFCKFKDQTGKFKESVADDIEGMLSLYEAAQLRCHGEEVLEAAHNFSLEQLTKSITTQLSCSLAARLQHTLRQSLHQGLPRLEATYFMSFYKEYPFHDEKLLTFAKIDFNKLQELHLKEVTSLTKWWTKDLDISTNLPFTRDRITECCFWNLGVYFEPQYSRWMTTKLTALASLIDDMYDAYGTIEELELFTNAIERWDICCLVDLPKYMQLCYKAILDVFEEIEMEMRKKGKLYCIKYVKKEMKRLVQSHMSEARWCHSNHTPTVEEYMQVRTISSGYPLLITSSFLGMEETTEEVLIWATNEPVIITASAVIARITDDIVGDEFEQERQHVVSSIQCYMKEHKISRKCAIEELRNLVENVWKDINDACLAPTEVPMKFLIRVVNFARVIEVLYKDEDNYTNAGGIMKDHIQTLLVKKMSL</sequence>
<organism evidence="7 8">
    <name type="scientific">Vigna radiata var. radiata</name>
    <name type="common">Mung bean</name>
    <name type="synonym">Phaseolus aureus</name>
    <dbReference type="NCBI Taxonomy" id="3916"/>
    <lineage>
        <taxon>Eukaryota</taxon>
        <taxon>Viridiplantae</taxon>
        <taxon>Streptophyta</taxon>
        <taxon>Embryophyta</taxon>
        <taxon>Tracheophyta</taxon>
        <taxon>Spermatophyta</taxon>
        <taxon>Magnoliopsida</taxon>
        <taxon>eudicotyledons</taxon>
        <taxon>Gunneridae</taxon>
        <taxon>Pentapetalae</taxon>
        <taxon>rosids</taxon>
        <taxon>fabids</taxon>
        <taxon>Fabales</taxon>
        <taxon>Fabaceae</taxon>
        <taxon>Papilionoideae</taxon>
        <taxon>50 kb inversion clade</taxon>
        <taxon>NPAAA clade</taxon>
        <taxon>indigoferoid/millettioid clade</taxon>
        <taxon>Phaseoleae</taxon>
        <taxon>Vigna</taxon>
    </lineage>
</organism>